<evidence type="ECO:0000313" key="1">
    <source>
        <dbReference type="EMBL" id="PBK84149.1"/>
    </source>
</evidence>
<dbReference type="Proteomes" id="UP000217790">
    <property type="component" value="Unassembled WGS sequence"/>
</dbReference>
<gene>
    <name evidence="1" type="ORF">ARMGADRAFT_1170101</name>
</gene>
<keyword evidence="2" id="KW-1185">Reference proteome</keyword>
<dbReference type="STRING" id="47427.A0A2H3CM39"/>
<accession>A0A2H3CM39</accession>
<protein>
    <submittedName>
        <fullName evidence="1">Uncharacterized protein</fullName>
    </submittedName>
</protein>
<dbReference type="InParanoid" id="A0A2H3CM39"/>
<organism evidence="1 2">
    <name type="scientific">Armillaria gallica</name>
    <name type="common">Bulbous honey fungus</name>
    <name type="synonym">Armillaria bulbosa</name>
    <dbReference type="NCBI Taxonomy" id="47427"/>
    <lineage>
        <taxon>Eukaryota</taxon>
        <taxon>Fungi</taxon>
        <taxon>Dikarya</taxon>
        <taxon>Basidiomycota</taxon>
        <taxon>Agaricomycotina</taxon>
        <taxon>Agaricomycetes</taxon>
        <taxon>Agaricomycetidae</taxon>
        <taxon>Agaricales</taxon>
        <taxon>Marasmiineae</taxon>
        <taxon>Physalacriaceae</taxon>
        <taxon>Armillaria</taxon>
    </lineage>
</organism>
<name>A0A2H3CM39_ARMGA</name>
<evidence type="ECO:0000313" key="2">
    <source>
        <dbReference type="Proteomes" id="UP000217790"/>
    </source>
</evidence>
<dbReference type="AlphaFoldDB" id="A0A2H3CM39"/>
<reference evidence="2" key="1">
    <citation type="journal article" date="2017" name="Nat. Ecol. Evol.">
        <title>Genome expansion and lineage-specific genetic innovations in the forest pathogenic fungi Armillaria.</title>
        <authorList>
            <person name="Sipos G."/>
            <person name="Prasanna A.N."/>
            <person name="Walter M.C."/>
            <person name="O'Connor E."/>
            <person name="Balint B."/>
            <person name="Krizsan K."/>
            <person name="Kiss B."/>
            <person name="Hess J."/>
            <person name="Varga T."/>
            <person name="Slot J."/>
            <person name="Riley R."/>
            <person name="Boka B."/>
            <person name="Rigling D."/>
            <person name="Barry K."/>
            <person name="Lee J."/>
            <person name="Mihaltcheva S."/>
            <person name="LaButti K."/>
            <person name="Lipzen A."/>
            <person name="Waldron R."/>
            <person name="Moloney N.M."/>
            <person name="Sperisen C."/>
            <person name="Kredics L."/>
            <person name="Vagvoelgyi C."/>
            <person name="Patrignani A."/>
            <person name="Fitzpatrick D."/>
            <person name="Nagy I."/>
            <person name="Doyle S."/>
            <person name="Anderson J.B."/>
            <person name="Grigoriev I.V."/>
            <person name="Gueldener U."/>
            <person name="Muensterkoetter M."/>
            <person name="Nagy L.G."/>
        </authorList>
    </citation>
    <scope>NUCLEOTIDE SEQUENCE [LARGE SCALE GENOMIC DNA]</scope>
    <source>
        <strain evidence="2">Ar21-2</strain>
    </source>
</reference>
<dbReference type="EMBL" id="KZ293700">
    <property type="protein sequence ID" value="PBK84149.1"/>
    <property type="molecule type" value="Genomic_DNA"/>
</dbReference>
<dbReference type="OrthoDB" id="3365698at2759"/>
<sequence length="364" mass="41759">MANLCPNCGLSDFRNVTSHYLRHEARVLDLLHTNDSPRDHERADFATVVSDGPDILSDLDSRIARVRTVLEDLICERKHVESHIQDIKTLFSPTCRIPDDILRQIFTMCVYPETSSYTEQIGDSLDVLKRSQWVLSHVSRRWQVLALNTAKLWSSIELRFDMYGTCNQIKLQYMLGLMLERSRGHDIVVAIYSEEDISSLGGLAVLLAGISRCSLSQLRHLFLQFTDDVPLEVTEVEFFDLAPRLRWLSVYGRVYFSRLFRLPWTQIDKCWIKSSSNDEILDVLEKVSSVETITVTTNGPSIERTSSRILELPRVKEICIQEDDDDNQEAQGALTQLLMNLKLPALQKLLFNFNSAVPCFPEIY</sequence>
<proteinExistence type="predicted"/>